<evidence type="ECO:0000256" key="1">
    <source>
        <dbReference type="SAM" id="MobiDB-lite"/>
    </source>
</evidence>
<gene>
    <name evidence="2" type="ORF">DI603_22285</name>
</gene>
<dbReference type="Proteomes" id="UP000249633">
    <property type="component" value="Unassembled WGS sequence"/>
</dbReference>
<dbReference type="AlphaFoldDB" id="A0A2W5D9R0"/>
<dbReference type="EMBL" id="QFOD01000032">
    <property type="protein sequence ID" value="PZP27298.1"/>
    <property type="molecule type" value="Genomic_DNA"/>
</dbReference>
<name>A0A2W5D9R0_9BURK</name>
<reference evidence="2 3" key="1">
    <citation type="submission" date="2017-08" db="EMBL/GenBank/DDBJ databases">
        <title>Infants hospitalized years apart are colonized by the same room-sourced microbial strains.</title>
        <authorList>
            <person name="Brooks B."/>
            <person name="Olm M.R."/>
            <person name="Firek B.A."/>
            <person name="Baker R."/>
            <person name="Thomas B.C."/>
            <person name="Morowitz M.J."/>
            <person name="Banfield J.F."/>
        </authorList>
    </citation>
    <scope>NUCLEOTIDE SEQUENCE [LARGE SCALE GENOMIC DNA]</scope>
    <source>
        <strain evidence="2">S2_012_000_R2_81</strain>
    </source>
</reference>
<feature type="region of interest" description="Disordered" evidence="1">
    <location>
        <begin position="88"/>
        <end position="109"/>
    </location>
</feature>
<evidence type="ECO:0000313" key="2">
    <source>
        <dbReference type="EMBL" id="PZP27298.1"/>
    </source>
</evidence>
<proteinExistence type="predicted"/>
<accession>A0A2W5D9R0</accession>
<protein>
    <submittedName>
        <fullName evidence="2">Uncharacterized protein</fullName>
    </submittedName>
</protein>
<comment type="caution">
    <text evidence="2">The sequence shown here is derived from an EMBL/GenBank/DDBJ whole genome shotgun (WGS) entry which is preliminary data.</text>
</comment>
<organism evidence="2 3">
    <name type="scientific">Roseateles depolymerans</name>
    <dbReference type="NCBI Taxonomy" id="76731"/>
    <lineage>
        <taxon>Bacteria</taxon>
        <taxon>Pseudomonadati</taxon>
        <taxon>Pseudomonadota</taxon>
        <taxon>Betaproteobacteria</taxon>
        <taxon>Burkholderiales</taxon>
        <taxon>Sphaerotilaceae</taxon>
        <taxon>Roseateles</taxon>
    </lineage>
</organism>
<evidence type="ECO:0000313" key="3">
    <source>
        <dbReference type="Proteomes" id="UP000249633"/>
    </source>
</evidence>
<sequence length="109" mass="13138">MYERLRVRLKFGKRSQLFRSKHGCFTLRQHAMGAFVGRLNLLRHRILGLRKANVIDRKSERRYRQHKDSNGVEPSFLRRHITARRLSRYEAGPRPFQQRQVLGRQRRGD</sequence>